<proteinExistence type="predicted"/>
<dbReference type="EMBL" id="VLXZ01000002">
    <property type="protein sequence ID" value="TSB47834.1"/>
    <property type="molecule type" value="Genomic_DNA"/>
</dbReference>
<dbReference type="AlphaFoldDB" id="A0A554A2A6"/>
<evidence type="ECO:0000313" key="2">
    <source>
        <dbReference type="EMBL" id="TSB47834.1"/>
    </source>
</evidence>
<dbReference type="InterPro" id="IPR041413">
    <property type="entry name" value="MLTR_LBD"/>
</dbReference>
<feature type="domain" description="HTH cro/C1-type" evidence="1">
    <location>
        <begin position="20"/>
        <end position="92"/>
    </location>
</feature>
<gene>
    <name evidence="2" type="ORF">FN960_04775</name>
</gene>
<dbReference type="Proteomes" id="UP000318521">
    <property type="component" value="Unassembled WGS sequence"/>
</dbReference>
<dbReference type="Pfam" id="PF17765">
    <property type="entry name" value="MLTR_LBD"/>
    <property type="match status" value="1"/>
</dbReference>
<name>A0A554A2A6_9BACI</name>
<dbReference type="Gene3D" id="3.30.450.180">
    <property type="match status" value="1"/>
</dbReference>
<dbReference type="OrthoDB" id="5346389at2"/>
<dbReference type="SMART" id="SM00530">
    <property type="entry name" value="HTH_XRE"/>
    <property type="match status" value="1"/>
</dbReference>
<dbReference type="Gene3D" id="1.10.260.40">
    <property type="entry name" value="lambda repressor-like DNA-binding domains"/>
    <property type="match status" value="1"/>
</dbReference>
<sequence length="285" mass="32789">MEALNLSKLPLNRYKELSHFLRSRRERLTPKEVGLPQTGYRRTPGLRRGEVATLAGISLEWYTFLEQGRSINVSIELLENLSQALRLNPAEHRHLFLLAHCQPPPVKPTQSSEVNGAIKQFIKSLGYSPACLLDERMNMIVSNDAFKAVFGKLEQLPKEEQNYIWVTFMSADFRAMKGDQWEPHAKRVVAQFRAKCAQYLDDPWWNEQTENLIAASPEFKAYWELHEVEEDTTEHKIIHHPTAGKLAFDYLSFRPQETVADILIAIHVPKEDGITEGKIRELLAE</sequence>
<comment type="caution">
    <text evidence="2">The sequence shown here is derived from an EMBL/GenBank/DDBJ whole genome shotgun (WGS) entry which is preliminary data.</text>
</comment>
<keyword evidence="3" id="KW-1185">Reference proteome</keyword>
<reference evidence="2 3" key="1">
    <citation type="submission" date="2019-07" db="EMBL/GenBank/DDBJ databases">
        <authorList>
            <person name="Park Y.J."/>
            <person name="Jeong S.E."/>
            <person name="Jung H.S."/>
        </authorList>
    </citation>
    <scope>NUCLEOTIDE SEQUENCE [LARGE SCALE GENOMIC DNA]</scope>
    <source>
        <strain evidence="3">P16(2019)</strain>
    </source>
</reference>
<evidence type="ECO:0000259" key="1">
    <source>
        <dbReference type="SMART" id="SM00530"/>
    </source>
</evidence>
<evidence type="ECO:0000313" key="3">
    <source>
        <dbReference type="Proteomes" id="UP000318521"/>
    </source>
</evidence>
<dbReference type="CDD" id="cd00093">
    <property type="entry name" value="HTH_XRE"/>
    <property type="match status" value="1"/>
</dbReference>
<dbReference type="SUPFAM" id="SSF47413">
    <property type="entry name" value="lambda repressor-like DNA-binding domains"/>
    <property type="match status" value="1"/>
</dbReference>
<dbReference type="PANTHER" id="PTHR35010:SF3">
    <property type="entry name" value="BLL4873 PROTEIN"/>
    <property type="match status" value="1"/>
</dbReference>
<dbReference type="InterPro" id="IPR010982">
    <property type="entry name" value="Lambda_DNA-bd_dom_sf"/>
</dbReference>
<organism evidence="2 3">
    <name type="scientific">Alkalicoccobacillus porphyridii</name>
    <dbReference type="NCBI Taxonomy" id="2597270"/>
    <lineage>
        <taxon>Bacteria</taxon>
        <taxon>Bacillati</taxon>
        <taxon>Bacillota</taxon>
        <taxon>Bacilli</taxon>
        <taxon>Bacillales</taxon>
        <taxon>Bacillaceae</taxon>
        <taxon>Alkalicoccobacillus</taxon>
    </lineage>
</organism>
<dbReference type="Pfam" id="PF13560">
    <property type="entry name" value="HTH_31"/>
    <property type="match status" value="1"/>
</dbReference>
<accession>A0A554A2A6</accession>
<protein>
    <submittedName>
        <fullName evidence="2">Helix-turn-helix domain-containing protein</fullName>
    </submittedName>
</protein>
<dbReference type="InterPro" id="IPR001387">
    <property type="entry name" value="Cro/C1-type_HTH"/>
</dbReference>
<dbReference type="PANTHER" id="PTHR35010">
    <property type="entry name" value="BLL4672 PROTEIN-RELATED"/>
    <property type="match status" value="1"/>
</dbReference>
<dbReference type="GO" id="GO:0003677">
    <property type="term" value="F:DNA binding"/>
    <property type="evidence" value="ECO:0007669"/>
    <property type="project" value="InterPro"/>
</dbReference>